<dbReference type="CDD" id="cd05233">
    <property type="entry name" value="SDR_c"/>
    <property type="match status" value="1"/>
</dbReference>
<evidence type="ECO:0000256" key="3">
    <source>
        <dbReference type="SAM" id="MobiDB-lite"/>
    </source>
</evidence>
<comment type="similarity">
    <text evidence="1">Belongs to the short-chain dehydrogenases/reductases (SDR) family.</text>
</comment>
<accession>A0ABN2N6C2</accession>
<evidence type="ECO:0000313" key="5">
    <source>
        <dbReference type="Proteomes" id="UP001500449"/>
    </source>
</evidence>
<dbReference type="PANTHER" id="PTHR24321">
    <property type="entry name" value="DEHYDROGENASES, SHORT CHAIN"/>
    <property type="match status" value="1"/>
</dbReference>
<protein>
    <recommendedName>
        <fullName evidence="6">SDR family oxidoreductase</fullName>
    </recommendedName>
</protein>
<evidence type="ECO:0000256" key="1">
    <source>
        <dbReference type="ARBA" id="ARBA00006484"/>
    </source>
</evidence>
<dbReference type="EMBL" id="BAAAQK010000009">
    <property type="protein sequence ID" value="GAA1853488.1"/>
    <property type="molecule type" value="Genomic_DNA"/>
</dbReference>
<reference evidence="4 5" key="1">
    <citation type="journal article" date="2019" name="Int. J. Syst. Evol. Microbiol.">
        <title>The Global Catalogue of Microorganisms (GCM) 10K type strain sequencing project: providing services to taxonomists for standard genome sequencing and annotation.</title>
        <authorList>
            <consortium name="The Broad Institute Genomics Platform"/>
            <consortium name="The Broad Institute Genome Sequencing Center for Infectious Disease"/>
            <person name="Wu L."/>
            <person name="Ma J."/>
        </authorList>
    </citation>
    <scope>NUCLEOTIDE SEQUENCE [LARGE SCALE GENOMIC DNA]</scope>
    <source>
        <strain evidence="4 5">JCM 16009</strain>
    </source>
</reference>
<dbReference type="Pfam" id="PF13561">
    <property type="entry name" value="adh_short_C2"/>
    <property type="match status" value="1"/>
</dbReference>
<dbReference type="Proteomes" id="UP001500449">
    <property type="component" value="Unassembled WGS sequence"/>
</dbReference>
<dbReference type="PROSITE" id="PS00061">
    <property type="entry name" value="ADH_SHORT"/>
    <property type="match status" value="1"/>
</dbReference>
<comment type="caution">
    <text evidence="4">The sequence shown here is derived from an EMBL/GenBank/DDBJ whole genome shotgun (WGS) entry which is preliminary data.</text>
</comment>
<dbReference type="InterPro" id="IPR002347">
    <property type="entry name" value="SDR_fam"/>
</dbReference>
<keyword evidence="2" id="KW-0560">Oxidoreductase</keyword>
<dbReference type="InterPro" id="IPR020904">
    <property type="entry name" value="Sc_DH/Rdtase_CS"/>
</dbReference>
<evidence type="ECO:0000256" key="2">
    <source>
        <dbReference type="ARBA" id="ARBA00023002"/>
    </source>
</evidence>
<keyword evidence="5" id="KW-1185">Reference proteome</keyword>
<evidence type="ECO:0008006" key="6">
    <source>
        <dbReference type="Google" id="ProtNLM"/>
    </source>
</evidence>
<dbReference type="SUPFAM" id="SSF51735">
    <property type="entry name" value="NAD(P)-binding Rossmann-fold domains"/>
    <property type="match status" value="1"/>
</dbReference>
<dbReference type="Gene3D" id="3.40.50.720">
    <property type="entry name" value="NAD(P)-binding Rossmann-like Domain"/>
    <property type="match status" value="1"/>
</dbReference>
<dbReference type="PRINTS" id="PR00081">
    <property type="entry name" value="GDHRDH"/>
</dbReference>
<evidence type="ECO:0000313" key="4">
    <source>
        <dbReference type="EMBL" id="GAA1853488.1"/>
    </source>
</evidence>
<organism evidence="4 5">
    <name type="scientific">Pseudonocardia ailaonensis</name>
    <dbReference type="NCBI Taxonomy" id="367279"/>
    <lineage>
        <taxon>Bacteria</taxon>
        <taxon>Bacillati</taxon>
        <taxon>Actinomycetota</taxon>
        <taxon>Actinomycetes</taxon>
        <taxon>Pseudonocardiales</taxon>
        <taxon>Pseudonocardiaceae</taxon>
        <taxon>Pseudonocardia</taxon>
    </lineage>
</organism>
<name>A0ABN2N6C2_9PSEU</name>
<dbReference type="InterPro" id="IPR036291">
    <property type="entry name" value="NAD(P)-bd_dom_sf"/>
</dbReference>
<dbReference type="PANTHER" id="PTHR24321:SF8">
    <property type="entry name" value="ESTRADIOL 17-BETA-DEHYDROGENASE 8-RELATED"/>
    <property type="match status" value="1"/>
</dbReference>
<proteinExistence type="inferred from homology"/>
<sequence length="175" mass="17827">MDFLHNNAGITTDDLWLDTTSDDTWDRVMSINVMGPWLLLREALGPMRTGGGGAVVNTTSVGAASVVPGRGAYCVSKAALAMLTRVAAYENGSHNVRVNAIAPGTVDTPMTATLPHGASTSSGPPPTGRRGRPSEVAAAAVWLCSDEASYVNGATITVDGGWTTAIAARAAAAAS</sequence>
<gene>
    <name evidence="4" type="ORF">GCM10009836_36970</name>
</gene>
<feature type="region of interest" description="Disordered" evidence="3">
    <location>
        <begin position="110"/>
        <end position="134"/>
    </location>
</feature>